<dbReference type="Proteomes" id="UP001241377">
    <property type="component" value="Unassembled WGS sequence"/>
</dbReference>
<proteinExistence type="predicted"/>
<accession>A0ACC2WG38</accession>
<dbReference type="EMBL" id="JASBWR010000013">
    <property type="protein sequence ID" value="KAJ9110285.1"/>
    <property type="molecule type" value="Genomic_DNA"/>
</dbReference>
<comment type="caution">
    <text evidence="1">The sequence shown here is derived from an EMBL/GenBank/DDBJ whole genome shotgun (WGS) entry which is preliminary data.</text>
</comment>
<protein>
    <submittedName>
        <fullName evidence="1">Uncharacterized protein</fullName>
    </submittedName>
</protein>
<organism evidence="1 2">
    <name type="scientific">Naganishia cerealis</name>
    <dbReference type="NCBI Taxonomy" id="610337"/>
    <lineage>
        <taxon>Eukaryota</taxon>
        <taxon>Fungi</taxon>
        <taxon>Dikarya</taxon>
        <taxon>Basidiomycota</taxon>
        <taxon>Agaricomycotina</taxon>
        <taxon>Tremellomycetes</taxon>
        <taxon>Filobasidiales</taxon>
        <taxon>Filobasidiaceae</taxon>
        <taxon>Naganishia</taxon>
    </lineage>
</organism>
<keyword evidence="2" id="KW-1185">Reference proteome</keyword>
<reference evidence="1" key="1">
    <citation type="submission" date="2023-04" db="EMBL/GenBank/DDBJ databases">
        <title>Draft Genome sequencing of Naganishia species isolated from polar environments using Oxford Nanopore Technology.</title>
        <authorList>
            <person name="Leo P."/>
            <person name="Venkateswaran K."/>
        </authorList>
    </citation>
    <scope>NUCLEOTIDE SEQUENCE</scope>
    <source>
        <strain evidence="1">MNA-CCFEE 5261</strain>
    </source>
</reference>
<gene>
    <name evidence="1" type="ORF">QFC19_001688</name>
</gene>
<sequence>MYTSVIPPRYRTVAIVISLVALVSLFTHFHYDRERYPPQLSQIFSYNHRQEVNSRSWFQQWTWNPSQVYEEDFSWKELEQEVASAAGVDPIVVEAARRRVRGVQKQCSRDKKIWDRKYGYATLLSSSFQSIVLKLKHYTFAYVRNSQANIRMARTYEGSHARLKKVLRQALRGEDLVLSAIGGSVTGGHGVGKSEVWFSLFADWFEKFAQPTAKHDYDQRSYIKVNGAVPATGSDYFSFCSSLHIPHNSSLILVELSINDEYLPDEHTANIENLLRGLLELPSKPAVILVQALEFNSPRMANGGDVHLPVAVYYDIPVISMRNPLAGHFMRHPELVHPYFATDWWQNPDVRHINARGHRDMANMVTALVQDVVCEYVGDPSAKDGWDIVEGIDEEHHVKTDVNEMLELLKDIFEVEDTAVVPVLSIQDVNSLPDYWRNEAEQARPWGPWHRSKEDSEPAVVQHGVWSDEKQLGQVPRHTQRRASLDTDTFIGMVSMGGQNQLYKTTNYFLRRYEWHHPDRPEKTYLFSNTTGSTFKFDIETRLGTIKMYSLRSKTFGLGSVWCWVDGKREDGVRADGYWDNGNA</sequence>
<evidence type="ECO:0000313" key="2">
    <source>
        <dbReference type="Proteomes" id="UP001241377"/>
    </source>
</evidence>
<evidence type="ECO:0000313" key="1">
    <source>
        <dbReference type="EMBL" id="KAJ9110285.1"/>
    </source>
</evidence>
<name>A0ACC2WG38_9TREE</name>